<dbReference type="InterPro" id="IPR015797">
    <property type="entry name" value="NUDIX_hydrolase-like_dom_sf"/>
</dbReference>
<evidence type="ECO:0000256" key="1">
    <source>
        <dbReference type="ARBA" id="ARBA00001946"/>
    </source>
</evidence>
<dbReference type="PANTHER" id="PTHR43046">
    <property type="entry name" value="GDP-MANNOSE MANNOSYL HYDROLASE"/>
    <property type="match status" value="1"/>
</dbReference>
<evidence type="ECO:0000313" key="5">
    <source>
        <dbReference type="Proteomes" id="UP001177295"/>
    </source>
</evidence>
<dbReference type="GO" id="GO:0016787">
    <property type="term" value="F:hydrolase activity"/>
    <property type="evidence" value="ECO:0007669"/>
    <property type="project" value="UniProtKB-KW"/>
</dbReference>
<reference evidence="4 5" key="1">
    <citation type="journal article" date="2023" name="Cell">
        <title>Genetic manipulation of Patescibacteria provides mechanistic insights into microbial dark matter and the epibiotic lifestyle.</title>
        <authorList>
            <person name="Wang Y."/>
            <person name="Gallagher L.A."/>
            <person name="Andrade P.A."/>
            <person name="Liu A."/>
            <person name="Humphreys I.R."/>
            <person name="Turkarslan S."/>
            <person name="Cutler K.J."/>
            <person name="Arrieta-Ortiz M.L."/>
            <person name="Li Y."/>
            <person name="Radey M.C."/>
            <person name="McLean J.S."/>
            <person name="Cong Q."/>
            <person name="Baker D."/>
            <person name="Baliga N.S."/>
            <person name="Peterson S.B."/>
            <person name="Mougous J.D."/>
        </authorList>
    </citation>
    <scope>NUCLEOTIDE SEQUENCE [LARGE SCALE GENOMIC DNA]</scope>
    <source>
        <strain evidence="4 5">ML1</strain>
    </source>
</reference>
<evidence type="ECO:0000313" key="4">
    <source>
        <dbReference type="EMBL" id="WIO46187.1"/>
    </source>
</evidence>
<name>A0ABY8WY85_9BACT</name>
<dbReference type="CDD" id="cd03424">
    <property type="entry name" value="NUDIX_ADPRase_Nudt5_UGPPase_Nudt14"/>
    <property type="match status" value="1"/>
</dbReference>
<proteinExistence type="predicted"/>
<dbReference type="InterPro" id="IPR000086">
    <property type="entry name" value="NUDIX_hydrolase_dom"/>
</dbReference>
<evidence type="ECO:0000259" key="3">
    <source>
        <dbReference type="PROSITE" id="PS51462"/>
    </source>
</evidence>
<dbReference type="Gene3D" id="3.90.79.10">
    <property type="entry name" value="Nucleoside Triphosphate Pyrophosphohydrolase"/>
    <property type="match status" value="1"/>
</dbReference>
<protein>
    <submittedName>
        <fullName evidence="4">RNA pyrophosphohydrolase</fullName>
        <ecNumber evidence="4">3.6.1.-</ecNumber>
    </submittedName>
</protein>
<dbReference type="PROSITE" id="PS51462">
    <property type="entry name" value="NUDIX"/>
    <property type="match status" value="1"/>
</dbReference>
<comment type="cofactor">
    <cofactor evidence="1">
        <name>Mg(2+)</name>
        <dbReference type="ChEBI" id="CHEBI:18420"/>
    </cofactor>
</comment>
<dbReference type="EMBL" id="CP124550">
    <property type="protein sequence ID" value="WIO46187.1"/>
    <property type="molecule type" value="Genomic_DNA"/>
</dbReference>
<evidence type="ECO:0000256" key="2">
    <source>
        <dbReference type="ARBA" id="ARBA00022801"/>
    </source>
</evidence>
<feature type="domain" description="Nudix hydrolase" evidence="3">
    <location>
        <begin position="42"/>
        <end position="171"/>
    </location>
</feature>
<dbReference type="Pfam" id="PF00293">
    <property type="entry name" value="NUDIX"/>
    <property type="match status" value="1"/>
</dbReference>
<gene>
    <name evidence="4" type="primary">rppH_4</name>
    <name evidence="4" type="ORF">SEML1_0568</name>
</gene>
<dbReference type="EC" id="3.6.1.-" evidence="4"/>
<dbReference type="Proteomes" id="UP001177295">
    <property type="component" value="Chromosome"/>
</dbReference>
<dbReference type="InterPro" id="IPR020476">
    <property type="entry name" value="Nudix_hydrolase"/>
</dbReference>
<accession>A0ABY8WY85</accession>
<dbReference type="SUPFAM" id="SSF55811">
    <property type="entry name" value="Nudix"/>
    <property type="match status" value="1"/>
</dbReference>
<dbReference type="PANTHER" id="PTHR43046:SF14">
    <property type="entry name" value="MUTT_NUDIX FAMILY PROTEIN"/>
    <property type="match status" value="1"/>
</dbReference>
<sequence length="178" mass="20757">MAIQKWRKISSRHILDHPRMQLVEDEVELPSGKKIQYLRQEYSGRGGVIVICRKGDKILVQREYSYPVDEILWQFPGGKIEADETPEQATTRELAEESGIKAENAKCIGWFYPDNRRTNARLFVVECDYVTDDEKARPDDTEFIESEWIENGQISQMIRRGEVRNYAMLAAWGMLQSR</sequence>
<dbReference type="PRINTS" id="PR00502">
    <property type="entry name" value="NUDIXFAMILY"/>
</dbReference>
<keyword evidence="2 4" id="KW-0378">Hydrolase</keyword>
<organism evidence="4 5">
    <name type="scientific">Candidatus Southlakia epibionticum</name>
    <dbReference type="NCBI Taxonomy" id="3043284"/>
    <lineage>
        <taxon>Bacteria</taxon>
        <taxon>Candidatus Saccharimonadota</taxon>
        <taxon>Candidatus Saccharimonadia</taxon>
        <taxon>Candidatus Saccharimonadales</taxon>
        <taxon>Candidatus Saccharimonadaceae</taxon>
        <taxon>Candidatus Southlakia</taxon>
    </lineage>
</organism>
<keyword evidence="5" id="KW-1185">Reference proteome</keyword>